<dbReference type="EMBL" id="GG682011">
    <property type="protein sequence ID" value="EER03945.1"/>
    <property type="molecule type" value="Genomic_DNA"/>
</dbReference>
<reference evidence="1 2" key="1">
    <citation type="submission" date="2008-07" db="EMBL/GenBank/DDBJ databases">
        <authorList>
            <person name="El-Sayed N."/>
            <person name="Caler E."/>
            <person name="Inman J."/>
            <person name="Amedeo P."/>
            <person name="Hass B."/>
            <person name="Wortman J."/>
        </authorList>
    </citation>
    <scope>NUCLEOTIDE SEQUENCE [LARGE SCALE GENOMIC DNA]</scope>
    <source>
        <strain evidence="2">ATCC 50983 / TXsc</strain>
    </source>
</reference>
<proteinExistence type="predicted"/>
<accession>C5LHD6</accession>
<organism evidence="2">
    <name type="scientific">Perkinsus marinus (strain ATCC 50983 / TXsc)</name>
    <dbReference type="NCBI Taxonomy" id="423536"/>
    <lineage>
        <taxon>Eukaryota</taxon>
        <taxon>Sar</taxon>
        <taxon>Alveolata</taxon>
        <taxon>Perkinsozoa</taxon>
        <taxon>Perkinsea</taxon>
        <taxon>Perkinsida</taxon>
        <taxon>Perkinsidae</taxon>
        <taxon>Perkinsus</taxon>
    </lineage>
</organism>
<gene>
    <name evidence="1" type="ORF">Pmar_PMAR017360</name>
</gene>
<dbReference type="GeneID" id="9044694"/>
<dbReference type="RefSeq" id="XP_002772129.1">
    <property type="nucleotide sequence ID" value="XM_002772083.1"/>
</dbReference>
<protein>
    <submittedName>
        <fullName evidence="1">Uncharacterized protein</fullName>
    </submittedName>
</protein>
<sequence>DVEMGIRSLPSAELGSFFTMYE</sequence>
<feature type="non-terminal residue" evidence="1">
    <location>
        <position position="1"/>
    </location>
</feature>
<evidence type="ECO:0000313" key="1">
    <source>
        <dbReference type="EMBL" id="EER03945.1"/>
    </source>
</evidence>
<dbReference type="Proteomes" id="UP000007800">
    <property type="component" value="Unassembled WGS sequence"/>
</dbReference>
<dbReference type="AlphaFoldDB" id="C5LHD6"/>
<name>C5LHD6_PERM5</name>
<dbReference type="InParanoid" id="C5LHD6"/>
<feature type="non-terminal residue" evidence="1">
    <location>
        <position position="22"/>
    </location>
</feature>
<keyword evidence="2" id="KW-1185">Reference proteome</keyword>
<evidence type="ECO:0000313" key="2">
    <source>
        <dbReference type="Proteomes" id="UP000007800"/>
    </source>
</evidence>